<dbReference type="AlphaFoldDB" id="A0A7X2SZ43"/>
<dbReference type="InterPro" id="IPR047347">
    <property type="entry name" value="YvaQ-like_sensor"/>
</dbReference>
<dbReference type="CDD" id="cd19411">
    <property type="entry name" value="MCP2201-like_sensor"/>
    <property type="match status" value="1"/>
</dbReference>
<proteinExistence type="predicted"/>
<sequence length="101" mass="11194">VRNVVLADAPDRKAVFKKDYDRVHDKITATVDQVDALLKAPKSRELIAQIRSTGSQYLAFSDDVVALGMAGKRDEAAQLLLGPRYQTQVDYLKTIADLVSF</sequence>
<dbReference type="InterPro" id="IPR024478">
    <property type="entry name" value="HlyB_4HB_MCP"/>
</dbReference>
<evidence type="ECO:0000259" key="1">
    <source>
        <dbReference type="Pfam" id="PF12729"/>
    </source>
</evidence>
<comment type="caution">
    <text evidence="2">The sequence shown here is derived from an EMBL/GenBank/DDBJ whole genome shotgun (WGS) entry which is preliminary data.</text>
</comment>
<feature type="non-terminal residue" evidence="2">
    <location>
        <position position="101"/>
    </location>
</feature>
<reference evidence="2 3" key="1">
    <citation type="submission" date="2019-11" db="EMBL/GenBank/DDBJ databases">
        <title>Draft Genome Sequence of Plant Growth-Promoting Rhizosphere-Associated Bacteria.</title>
        <authorList>
            <person name="Vasilyev I.Y."/>
            <person name="Radchenko V."/>
            <person name="Ilnitskaya E.V."/>
        </authorList>
    </citation>
    <scope>NUCLEOTIDE SEQUENCE [LARGE SCALE GENOMIC DNA]</scope>
    <source>
        <strain evidence="2 3">VRA_MhP_f</strain>
    </source>
</reference>
<organism evidence="2 3">
    <name type="scientific">Enterobacter agglomerans</name>
    <name type="common">Erwinia herbicola</name>
    <name type="synonym">Pantoea agglomerans</name>
    <dbReference type="NCBI Taxonomy" id="549"/>
    <lineage>
        <taxon>Bacteria</taxon>
        <taxon>Pseudomonadati</taxon>
        <taxon>Pseudomonadota</taxon>
        <taxon>Gammaproteobacteria</taxon>
        <taxon>Enterobacterales</taxon>
        <taxon>Erwiniaceae</taxon>
        <taxon>Pantoea</taxon>
        <taxon>Pantoea agglomerans group</taxon>
    </lineage>
</organism>
<name>A0A7X2SZ43_ENTAG</name>
<protein>
    <submittedName>
        <fullName evidence="2">Methyl-accepting chemotaxis protein</fullName>
    </submittedName>
</protein>
<dbReference type="EMBL" id="WKLC01002699">
    <property type="protein sequence ID" value="MSE19383.1"/>
    <property type="molecule type" value="Genomic_DNA"/>
</dbReference>
<evidence type="ECO:0000313" key="2">
    <source>
        <dbReference type="EMBL" id="MSE19383.1"/>
    </source>
</evidence>
<evidence type="ECO:0000313" key="3">
    <source>
        <dbReference type="Proteomes" id="UP000461948"/>
    </source>
</evidence>
<feature type="non-terminal residue" evidence="2">
    <location>
        <position position="1"/>
    </location>
</feature>
<gene>
    <name evidence="2" type="ORF">GKC49_31065</name>
</gene>
<feature type="domain" description="Chemotaxis methyl-accepting receptor HlyB-like 4HB MCP" evidence="1">
    <location>
        <begin position="1"/>
        <end position="99"/>
    </location>
</feature>
<dbReference type="Pfam" id="PF12729">
    <property type="entry name" value="4HB_MCP_1"/>
    <property type="match status" value="1"/>
</dbReference>
<dbReference type="Proteomes" id="UP000461948">
    <property type="component" value="Unassembled WGS sequence"/>
</dbReference>
<accession>A0A7X2SZ43</accession>